<gene>
    <name evidence="1" type="ORF">SAMN05444817_103222</name>
</gene>
<dbReference type="InterPro" id="IPR014710">
    <property type="entry name" value="RmlC-like_jellyroll"/>
</dbReference>
<dbReference type="EMBL" id="FTOF01000003">
    <property type="protein sequence ID" value="SIS43651.1"/>
    <property type="molecule type" value="Genomic_DNA"/>
</dbReference>
<dbReference type="AlphaFoldDB" id="A0A1N7J356"/>
<sequence>MQIIEGLQAAKSADNQQRDRPQLKVLGKHEGATVVRLSFAAGDVMPDHKAAWPILVIGQTGRVEFSAEGETQVVEPGSAVHLGAGIVHELVAREDATVTLVILSESHQA</sequence>
<keyword evidence="2" id="KW-1185">Reference proteome</keyword>
<dbReference type="Gene3D" id="2.60.120.10">
    <property type="entry name" value="Jelly Rolls"/>
    <property type="match status" value="1"/>
</dbReference>
<organism evidence="1 2">
    <name type="scientific">Corynebacterium appendicis CIP 107643</name>
    <dbReference type="NCBI Taxonomy" id="1161099"/>
    <lineage>
        <taxon>Bacteria</taxon>
        <taxon>Bacillati</taxon>
        <taxon>Actinomycetota</taxon>
        <taxon>Actinomycetes</taxon>
        <taxon>Mycobacteriales</taxon>
        <taxon>Corynebacteriaceae</taxon>
        <taxon>Corynebacterium</taxon>
    </lineage>
</organism>
<dbReference type="RefSeq" id="WP_234958761.1">
    <property type="nucleotide sequence ID" value="NZ_CP046976.1"/>
</dbReference>
<evidence type="ECO:0000313" key="1">
    <source>
        <dbReference type="EMBL" id="SIS43651.1"/>
    </source>
</evidence>
<evidence type="ECO:0000313" key="2">
    <source>
        <dbReference type="Proteomes" id="UP000186292"/>
    </source>
</evidence>
<accession>A0A1N7J356</accession>
<protein>
    <recommendedName>
        <fullName evidence="3">Cupin domain-containing protein</fullName>
    </recommendedName>
</protein>
<evidence type="ECO:0008006" key="3">
    <source>
        <dbReference type="Google" id="ProtNLM"/>
    </source>
</evidence>
<reference evidence="2" key="1">
    <citation type="submission" date="2017-01" db="EMBL/GenBank/DDBJ databases">
        <authorList>
            <person name="Varghese N."/>
            <person name="Submissions S."/>
        </authorList>
    </citation>
    <scope>NUCLEOTIDE SEQUENCE [LARGE SCALE GENOMIC DNA]</scope>
    <source>
        <strain evidence="2">DSM 44531</strain>
    </source>
</reference>
<name>A0A1N7J356_9CORY</name>
<dbReference type="STRING" id="1161099.SAMN05444817_103222"/>
<dbReference type="InterPro" id="IPR011051">
    <property type="entry name" value="RmlC_Cupin_sf"/>
</dbReference>
<proteinExistence type="predicted"/>
<dbReference type="Proteomes" id="UP000186292">
    <property type="component" value="Unassembled WGS sequence"/>
</dbReference>
<dbReference type="SUPFAM" id="SSF51182">
    <property type="entry name" value="RmlC-like cupins"/>
    <property type="match status" value="1"/>
</dbReference>